<dbReference type="AlphaFoldDB" id="A0A074LSC0"/>
<dbReference type="Pfam" id="PF01551">
    <property type="entry name" value="Peptidase_M23"/>
    <property type="match status" value="1"/>
</dbReference>
<dbReference type="SUPFAM" id="SSF51261">
    <property type="entry name" value="Duplicated hybrid motif"/>
    <property type="match status" value="1"/>
</dbReference>
<name>A0A074LSC0_9BACL</name>
<dbReference type="InterPro" id="IPR011055">
    <property type="entry name" value="Dup_hybrid_motif"/>
</dbReference>
<dbReference type="InterPro" id="IPR016047">
    <property type="entry name" value="M23ase_b-sheet_dom"/>
</dbReference>
<comment type="caution">
    <text evidence="3">The sequence shown here is derived from an EMBL/GenBank/DDBJ whole genome shotgun (WGS) entry which is preliminary data.</text>
</comment>
<reference evidence="3 4" key="1">
    <citation type="journal article" date="2013" name="Int. J. Syst. Evol. Microbiol.">
        <title>Tumebacillus flagellatus sp. nov., an alpha-amylase/pullulanase-producing bacterium isolated from cassava wastewater.</title>
        <authorList>
            <person name="Wang Q."/>
            <person name="Xie N."/>
            <person name="Qin Y."/>
            <person name="Shen N."/>
            <person name="Zhu J."/>
            <person name="Mi H."/>
            <person name="Huang R."/>
        </authorList>
    </citation>
    <scope>NUCLEOTIDE SEQUENCE [LARGE SCALE GENOMIC DNA]</scope>
    <source>
        <strain evidence="3 4">GST4</strain>
    </source>
</reference>
<evidence type="ECO:0000313" key="4">
    <source>
        <dbReference type="Proteomes" id="UP000027931"/>
    </source>
</evidence>
<accession>A0A074LSC0</accession>
<dbReference type="eggNOG" id="COG4942">
    <property type="taxonomic scope" value="Bacteria"/>
</dbReference>
<proteinExistence type="predicted"/>
<dbReference type="Proteomes" id="UP000027931">
    <property type="component" value="Unassembled WGS sequence"/>
</dbReference>
<dbReference type="CDD" id="cd12797">
    <property type="entry name" value="M23_peptidase"/>
    <property type="match status" value="1"/>
</dbReference>
<dbReference type="OrthoDB" id="2380370at2"/>
<organism evidence="3 4">
    <name type="scientific">Tumebacillus flagellatus</name>
    <dbReference type="NCBI Taxonomy" id="1157490"/>
    <lineage>
        <taxon>Bacteria</taxon>
        <taxon>Bacillati</taxon>
        <taxon>Bacillota</taxon>
        <taxon>Bacilli</taxon>
        <taxon>Bacillales</taxon>
        <taxon>Alicyclobacillaceae</taxon>
        <taxon>Tumebacillus</taxon>
    </lineage>
</organism>
<feature type="region of interest" description="Disordered" evidence="1">
    <location>
        <begin position="1"/>
        <end position="25"/>
    </location>
</feature>
<dbReference type="InterPro" id="IPR050570">
    <property type="entry name" value="Cell_wall_metabolism_enzyme"/>
</dbReference>
<dbReference type="RefSeq" id="WP_038089629.1">
    <property type="nucleotide sequence ID" value="NZ_JMIR01000019.1"/>
</dbReference>
<dbReference type="PANTHER" id="PTHR21666">
    <property type="entry name" value="PEPTIDASE-RELATED"/>
    <property type="match status" value="1"/>
</dbReference>
<sequence length="323" mass="34838">MAKFEFWKSKRKEEEPPEAASWNYERFQADTTQSSLFSSEEDWDVTRANPVFTSAPPGSLARPRTYEDFLRARGGGQSYGGQGRSYDSAHGSRRFYEEEEPSGLPVHRIMQIIGAVALTGILYFTFHSQSPSAVSVQKYVTQHMTNDSNFSKLTAWWQSNVTDKATVPAMGTGIGTTPADDAAVPAQEAKFAFVQPVQGAKVKTAYDGKEQQGISYTAPLGADVHAAAKGTVERIEKGQGEDYSVTISHGINGRTVYSHLASVTVAANDTVSSDQKIGTLSKSGTAASFFFAYQKDGAYVNPGDLLNAATDTEAAKQTKPSGA</sequence>
<evidence type="ECO:0000259" key="2">
    <source>
        <dbReference type="Pfam" id="PF01551"/>
    </source>
</evidence>
<feature type="domain" description="M23ase beta-sheet core" evidence="2">
    <location>
        <begin position="211"/>
        <end position="302"/>
    </location>
</feature>
<evidence type="ECO:0000256" key="1">
    <source>
        <dbReference type="SAM" id="MobiDB-lite"/>
    </source>
</evidence>
<keyword evidence="4" id="KW-1185">Reference proteome</keyword>
<dbReference type="GO" id="GO:0004222">
    <property type="term" value="F:metalloendopeptidase activity"/>
    <property type="evidence" value="ECO:0007669"/>
    <property type="project" value="TreeGrafter"/>
</dbReference>
<evidence type="ECO:0000313" key="3">
    <source>
        <dbReference type="EMBL" id="KEO82678.1"/>
    </source>
</evidence>
<gene>
    <name evidence="3" type="ORF">EL26_14015</name>
</gene>
<feature type="compositionally biased region" description="Basic and acidic residues" evidence="1">
    <location>
        <begin position="1"/>
        <end position="14"/>
    </location>
</feature>
<dbReference type="STRING" id="1157490.EL26_14015"/>
<dbReference type="Gene3D" id="2.70.70.10">
    <property type="entry name" value="Glucose Permease (Domain IIA)"/>
    <property type="match status" value="1"/>
</dbReference>
<dbReference type="PANTHER" id="PTHR21666:SF270">
    <property type="entry name" value="MUREIN HYDROLASE ACTIVATOR ENVC"/>
    <property type="match status" value="1"/>
</dbReference>
<protein>
    <recommendedName>
        <fullName evidence="2">M23ase beta-sheet core domain-containing protein</fullName>
    </recommendedName>
</protein>
<dbReference type="EMBL" id="JMIR01000019">
    <property type="protein sequence ID" value="KEO82678.1"/>
    <property type="molecule type" value="Genomic_DNA"/>
</dbReference>